<feature type="transmembrane region" description="Helical" evidence="1">
    <location>
        <begin position="44"/>
        <end position="64"/>
    </location>
</feature>
<keyword evidence="1" id="KW-0812">Transmembrane</keyword>
<dbReference type="EMBL" id="LAZR01019394">
    <property type="protein sequence ID" value="KKL92698.1"/>
    <property type="molecule type" value="Genomic_DNA"/>
</dbReference>
<feature type="non-terminal residue" evidence="2">
    <location>
        <position position="1"/>
    </location>
</feature>
<sequence length="70" mass="7981">DLRERDDRHAQLTADHHAVARRVGEIERDDLSRRVQQLETTNRALRFAGAVLSIAILGLIADVMKTWMTT</sequence>
<reference evidence="2" key="1">
    <citation type="journal article" date="2015" name="Nature">
        <title>Complex archaea that bridge the gap between prokaryotes and eukaryotes.</title>
        <authorList>
            <person name="Spang A."/>
            <person name="Saw J.H."/>
            <person name="Jorgensen S.L."/>
            <person name="Zaremba-Niedzwiedzka K."/>
            <person name="Martijn J."/>
            <person name="Lind A.E."/>
            <person name="van Eijk R."/>
            <person name="Schleper C."/>
            <person name="Guy L."/>
            <person name="Ettema T.J."/>
        </authorList>
    </citation>
    <scope>NUCLEOTIDE SEQUENCE</scope>
</reference>
<proteinExistence type="predicted"/>
<keyword evidence="1" id="KW-1133">Transmembrane helix</keyword>
<accession>A0A0F9G1Z9</accession>
<comment type="caution">
    <text evidence="2">The sequence shown here is derived from an EMBL/GenBank/DDBJ whole genome shotgun (WGS) entry which is preliminary data.</text>
</comment>
<dbReference type="AlphaFoldDB" id="A0A0F9G1Z9"/>
<protein>
    <submittedName>
        <fullName evidence="2">Uncharacterized protein</fullName>
    </submittedName>
</protein>
<evidence type="ECO:0000256" key="1">
    <source>
        <dbReference type="SAM" id="Phobius"/>
    </source>
</evidence>
<evidence type="ECO:0000313" key="2">
    <source>
        <dbReference type="EMBL" id="KKL92698.1"/>
    </source>
</evidence>
<name>A0A0F9G1Z9_9ZZZZ</name>
<organism evidence="2">
    <name type="scientific">marine sediment metagenome</name>
    <dbReference type="NCBI Taxonomy" id="412755"/>
    <lineage>
        <taxon>unclassified sequences</taxon>
        <taxon>metagenomes</taxon>
        <taxon>ecological metagenomes</taxon>
    </lineage>
</organism>
<gene>
    <name evidence="2" type="ORF">LCGC14_1882040</name>
</gene>
<keyword evidence="1" id="KW-0472">Membrane</keyword>